<comment type="subcellular location">
    <subcellularLocation>
        <location evidence="1">Membrane</location>
        <topology evidence="1">Multi-pass membrane protein</topology>
    </subcellularLocation>
</comment>
<dbReference type="GO" id="GO:0046943">
    <property type="term" value="F:carboxylic acid transmembrane transporter activity"/>
    <property type="evidence" value="ECO:0007669"/>
    <property type="project" value="TreeGrafter"/>
</dbReference>
<keyword evidence="3 5" id="KW-1133">Transmembrane helix</keyword>
<feature type="transmembrane region" description="Helical" evidence="5">
    <location>
        <begin position="298"/>
        <end position="316"/>
    </location>
</feature>
<evidence type="ECO:0000259" key="6">
    <source>
        <dbReference type="PROSITE" id="PS50850"/>
    </source>
</evidence>
<feature type="transmembrane region" description="Helical" evidence="5">
    <location>
        <begin position="255"/>
        <end position="278"/>
    </location>
</feature>
<feature type="transmembrane region" description="Helical" evidence="5">
    <location>
        <begin position="385"/>
        <end position="411"/>
    </location>
</feature>
<dbReference type="InterPro" id="IPR005829">
    <property type="entry name" value="Sugar_transporter_CS"/>
</dbReference>
<dbReference type="OrthoDB" id="9784658at2"/>
<proteinExistence type="predicted"/>
<keyword evidence="4 5" id="KW-0472">Membrane</keyword>
<dbReference type="InterPro" id="IPR020846">
    <property type="entry name" value="MFS_dom"/>
</dbReference>
<sequence>MEGIMTRTVIDVAKVIDEQRMGSLHWKVVILSFVIMLTDGYDTVCVAYVAPLLRQEWNFSPAAFGPLFASGLLGAALGPVLVGHLADRVGRKPIILTGTLWFGVLTLAAVFAQSLNQLMILRFLAGLGIGGVLAIGTALVAEFAPRRIRATMIVMGVVGVALGGGLGGLMAALVLGHTSWHIVFWIGGLIPIALAVIGYFVFPESAKFLTLKPERWDELTKLLKILSPSLHVPADAKFVLGDEANAPKFSFKALFLGRLAAITPLLWVSNFLALLQLYFVNQWTPLLLTGQGTSVPRAALATAAFQICGFLGALAITRPVDRWGFAPVPALFAVGALVVGLIGMPGGSEMWVIALSGLSGFCVIGIQFANIASQSQVYPTYIRSWGVGVCYTFGRCGSVVGPLFAGVLVGFNVSINTLFYISGTLMGFGFVVALVLVPLYRKQLSEMQTAQAI</sequence>
<keyword evidence="2 5" id="KW-0812">Transmembrane</keyword>
<dbReference type="PANTHER" id="PTHR23508:SF10">
    <property type="entry name" value="CARBOXYLIC ACID TRANSPORTER PROTEIN HOMOLOG"/>
    <property type="match status" value="1"/>
</dbReference>
<name>A0A327L284_9BRAD</name>
<feature type="transmembrane region" description="Helical" evidence="5">
    <location>
        <begin position="182"/>
        <end position="202"/>
    </location>
</feature>
<feature type="transmembrane region" description="Helical" evidence="5">
    <location>
        <begin position="350"/>
        <end position="373"/>
    </location>
</feature>
<organism evidence="7 8">
    <name type="scientific">Rhodoplanes roseus</name>
    <dbReference type="NCBI Taxonomy" id="29409"/>
    <lineage>
        <taxon>Bacteria</taxon>
        <taxon>Pseudomonadati</taxon>
        <taxon>Pseudomonadota</taxon>
        <taxon>Alphaproteobacteria</taxon>
        <taxon>Hyphomicrobiales</taxon>
        <taxon>Nitrobacteraceae</taxon>
        <taxon>Rhodoplanes</taxon>
    </lineage>
</organism>
<comment type="caution">
    <text evidence="7">The sequence shown here is derived from an EMBL/GenBank/DDBJ whole genome shotgun (WGS) entry which is preliminary data.</text>
</comment>
<accession>A0A327L284</accession>
<feature type="transmembrane region" description="Helical" evidence="5">
    <location>
        <begin position="94"/>
        <end position="113"/>
    </location>
</feature>
<evidence type="ECO:0000313" key="7">
    <source>
        <dbReference type="EMBL" id="RAI44364.1"/>
    </source>
</evidence>
<dbReference type="AlphaFoldDB" id="A0A327L284"/>
<dbReference type="PROSITE" id="PS00217">
    <property type="entry name" value="SUGAR_TRANSPORT_2"/>
    <property type="match status" value="1"/>
</dbReference>
<gene>
    <name evidence="7" type="ORF">CH341_09420</name>
</gene>
<feature type="transmembrane region" description="Helical" evidence="5">
    <location>
        <begin position="417"/>
        <end position="440"/>
    </location>
</feature>
<feature type="transmembrane region" description="Helical" evidence="5">
    <location>
        <begin position="323"/>
        <end position="344"/>
    </location>
</feature>
<dbReference type="SUPFAM" id="SSF103473">
    <property type="entry name" value="MFS general substrate transporter"/>
    <property type="match status" value="1"/>
</dbReference>
<dbReference type="EMBL" id="NPEX01000047">
    <property type="protein sequence ID" value="RAI44364.1"/>
    <property type="molecule type" value="Genomic_DNA"/>
</dbReference>
<dbReference type="Pfam" id="PF07690">
    <property type="entry name" value="MFS_1"/>
    <property type="match status" value="1"/>
</dbReference>
<evidence type="ECO:0000256" key="4">
    <source>
        <dbReference type="ARBA" id="ARBA00023136"/>
    </source>
</evidence>
<feature type="transmembrane region" description="Helical" evidence="5">
    <location>
        <begin position="119"/>
        <end position="141"/>
    </location>
</feature>
<keyword evidence="8" id="KW-1185">Reference proteome</keyword>
<dbReference type="PROSITE" id="PS50850">
    <property type="entry name" value="MFS"/>
    <property type="match status" value="1"/>
</dbReference>
<dbReference type="GO" id="GO:0005886">
    <property type="term" value="C:plasma membrane"/>
    <property type="evidence" value="ECO:0007669"/>
    <property type="project" value="TreeGrafter"/>
</dbReference>
<dbReference type="InterPro" id="IPR011701">
    <property type="entry name" value="MFS"/>
</dbReference>
<evidence type="ECO:0000256" key="3">
    <source>
        <dbReference type="ARBA" id="ARBA00022989"/>
    </source>
</evidence>
<evidence type="ECO:0000313" key="8">
    <source>
        <dbReference type="Proteomes" id="UP000249130"/>
    </source>
</evidence>
<dbReference type="Gene3D" id="1.20.1250.20">
    <property type="entry name" value="MFS general substrate transporter like domains"/>
    <property type="match status" value="1"/>
</dbReference>
<reference evidence="7 8" key="1">
    <citation type="submission" date="2017-07" db="EMBL/GenBank/DDBJ databases">
        <title>Draft Genome Sequences of Select Purple Nonsulfur Bacteria.</title>
        <authorList>
            <person name="Lasarre B."/>
            <person name="Mckinlay J.B."/>
        </authorList>
    </citation>
    <scope>NUCLEOTIDE SEQUENCE [LARGE SCALE GENOMIC DNA]</scope>
    <source>
        <strain evidence="7 8">DSM 5909</strain>
    </source>
</reference>
<dbReference type="PANTHER" id="PTHR23508">
    <property type="entry name" value="CARBOXYLIC ACID TRANSPORTER PROTEIN HOMOLOG"/>
    <property type="match status" value="1"/>
</dbReference>
<feature type="transmembrane region" description="Helical" evidence="5">
    <location>
        <begin position="28"/>
        <end position="50"/>
    </location>
</feature>
<feature type="transmembrane region" description="Helical" evidence="5">
    <location>
        <begin position="62"/>
        <end position="82"/>
    </location>
</feature>
<evidence type="ECO:0000256" key="1">
    <source>
        <dbReference type="ARBA" id="ARBA00004141"/>
    </source>
</evidence>
<feature type="domain" description="Major facilitator superfamily (MFS) profile" evidence="6">
    <location>
        <begin position="28"/>
        <end position="441"/>
    </location>
</feature>
<protein>
    <recommendedName>
        <fullName evidence="6">Major facilitator superfamily (MFS) profile domain-containing protein</fullName>
    </recommendedName>
</protein>
<evidence type="ECO:0000256" key="5">
    <source>
        <dbReference type="SAM" id="Phobius"/>
    </source>
</evidence>
<dbReference type="InterPro" id="IPR036259">
    <property type="entry name" value="MFS_trans_sf"/>
</dbReference>
<dbReference type="Proteomes" id="UP000249130">
    <property type="component" value="Unassembled WGS sequence"/>
</dbReference>
<evidence type="ECO:0000256" key="2">
    <source>
        <dbReference type="ARBA" id="ARBA00022692"/>
    </source>
</evidence>
<feature type="transmembrane region" description="Helical" evidence="5">
    <location>
        <begin position="153"/>
        <end position="176"/>
    </location>
</feature>